<feature type="transmembrane region" description="Helical" evidence="7">
    <location>
        <begin position="338"/>
        <end position="357"/>
    </location>
</feature>
<comment type="caution">
    <text evidence="8">The sequence shown here is derived from an EMBL/GenBank/DDBJ whole genome shotgun (WGS) entry which is preliminary data.</text>
</comment>
<evidence type="ECO:0000256" key="2">
    <source>
        <dbReference type="ARBA" id="ARBA00005697"/>
    </source>
</evidence>
<feature type="transmembrane region" description="Helical" evidence="7">
    <location>
        <begin position="310"/>
        <end position="331"/>
    </location>
</feature>
<dbReference type="InterPro" id="IPR006043">
    <property type="entry name" value="NCS2"/>
</dbReference>
<feature type="transmembrane region" description="Helical" evidence="7">
    <location>
        <begin position="103"/>
        <end position="122"/>
    </location>
</feature>
<dbReference type="PANTHER" id="PTHR43337:SF2">
    <property type="entry name" value="XANTHINE_URACIL PERMEASE"/>
    <property type="match status" value="1"/>
</dbReference>
<keyword evidence="3" id="KW-0813">Transport</keyword>
<feature type="transmembrane region" description="Helical" evidence="7">
    <location>
        <begin position="407"/>
        <end position="426"/>
    </location>
</feature>
<dbReference type="RefSeq" id="WP_380703024.1">
    <property type="nucleotide sequence ID" value="NZ_JBHSAP010000007.1"/>
</dbReference>
<comment type="subcellular location">
    <subcellularLocation>
        <location evidence="1">Membrane</location>
        <topology evidence="1">Multi-pass membrane protein</topology>
    </subcellularLocation>
</comment>
<feature type="transmembrane region" description="Helical" evidence="7">
    <location>
        <begin position="171"/>
        <end position="190"/>
    </location>
</feature>
<organism evidence="8 9">
    <name type="scientific">Salinithrix halophila</name>
    <dbReference type="NCBI Taxonomy" id="1485204"/>
    <lineage>
        <taxon>Bacteria</taxon>
        <taxon>Bacillati</taxon>
        <taxon>Bacillota</taxon>
        <taxon>Bacilli</taxon>
        <taxon>Bacillales</taxon>
        <taxon>Thermoactinomycetaceae</taxon>
        <taxon>Salinithrix</taxon>
    </lineage>
</organism>
<dbReference type="EMBL" id="JBHSAP010000007">
    <property type="protein sequence ID" value="MFC4076302.1"/>
    <property type="molecule type" value="Genomic_DNA"/>
</dbReference>
<protein>
    <submittedName>
        <fullName evidence="8">NCS2 family permease</fullName>
    </submittedName>
</protein>
<sequence>MIHRLDRFFCPEAQGSTWKRELTAGLTSFFTAAYIIVVNPLILQDAGIPLGAGVVATIAASVFGCLLMAFWARAPIILIPGMGVNAFFSFTVVQSLGLSWREGLAAVILSGAFFLLASVTPLGERLAGAVPSSLKHGITAGIGLFLTFIGLQKGELIRSSQETFVALGDFSNPVALLTIAGLIFTLILYVRNVKGSLLLGILLITGLSCLPGVKTGENSVNPGFSDYSGVFAAVEFPLLSAPFWVAVFSLTMIVLFENMGLLTGMLPDTTRFPRAYRATALTTVASGFLGTSPTIAAAESASGIAEGGRTGLPALVAGLLFLASAFSLPLLGLIPGNAAAPVLIIVGALMMQSVAHIPFHDFSEGFPAFLIIAGIPLTSSIADGLAFGFIAYPLLKAALGRWKQVPALIYLIAGLFLFNMIATTVATH</sequence>
<keyword evidence="4 7" id="KW-0812">Transmembrane</keyword>
<dbReference type="PANTHER" id="PTHR43337">
    <property type="entry name" value="XANTHINE/URACIL PERMEASE C887.17-RELATED"/>
    <property type="match status" value="1"/>
</dbReference>
<accession>A0ABV8JHN3</accession>
<feature type="transmembrane region" description="Helical" evidence="7">
    <location>
        <begin position="276"/>
        <end position="298"/>
    </location>
</feature>
<feature type="transmembrane region" description="Helical" evidence="7">
    <location>
        <begin position="134"/>
        <end position="151"/>
    </location>
</feature>
<evidence type="ECO:0000256" key="1">
    <source>
        <dbReference type="ARBA" id="ARBA00004141"/>
    </source>
</evidence>
<feature type="transmembrane region" description="Helical" evidence="7">
    <location>
        <begin position="48"/>
        <end position="70"/>
    </location>
</feature>
<feature type="transmembrane region" description="Helical" evidence="7">
    <location>
        <begin position="197"/>
        <end position="216"/>
    </location>
</feature>
<evidence type="ECO:0000256" key="7">
    <source>
        <dbReference type="SAM" id="Phobius"/>
    </source>
</evidence>
<dbReference type="Pfam" id="PF00860">
    <property type="entry name" value="Xan_ur_permease"/>
    <property type="match status" value="1"/>
</dbReference>
<dbReference type="InterPro" id="IPR045018">
    <property type="entry name" value="Azg-like"/>
</dbReference>
<reference evidence="9" key="1">
    <citation type="journal article" date="2019" name="Int. J. Syst. Evol. Microbiol.">
        <title>The Global Catalogue of Microorganisms (GCM) 10K type strain sequencing project: providing services to taxonomists for standard genome sequencing and annotation.</title>
        <authorList>
            <consortium name="The Broad Institute Genomics Platform"/>
            <consortium name="The Broad Institute Genome Sequencing Center for Infectious Disease"/>
            <person name="Wu L."/>
            <person name="Ma J."/>
        </authorList>
    </citation>
    <scope>NUCLEOTIDE SEQUENCE [LARGE SCALE GENOMIC DNA]</scope>
    <source>
        <strain evidence="9">IBRC-M 10813</strain>
    </source>
</reference>
<name>A0ABV8JHN3_9BACL</name>
<evidence type="ECO:0000256" key="5">
    <source>
        <dbReference type="ARBA" id="ARBA00022989"/>
    </source>
</evidence>
<keyword evidence="9" id="KW-1185">Reference proteome</keyword>
<evidence type="ECO:0000256" key="6">
    <source>
        <dbReference type="ARBA" id="ARBA00023136"/>
    </source>
</evidence>
<evidence type="ECO:0000256" key="4">
    <source>
        <dbReference type="ARBA" id="ARBA00022692"/>
    </source>
</evidence>
<gene>
    <name evidence="8" type="ORF">ACFOUO_05695</name>
</gene>
<evidence type="ECO:0000313" key="8">
    <source>
        <dbReference type="EMBL" id="MFC4076302.1"/>
    </source>
</evidence>
<evidence type="ECO:0000313" key="9">
    <source>
        <dbReference type="Proteomes" id="UP001595843"/>
    </source>
</evidence>
<evidence type="ECO:0000256" key="3">
    <source>
        <dbReference type="ARBA" id="ARBA00022448"/>
    </source>
</evidence>
<keyword evidence="5 7" id="KW-1133">Transmembrane helix</keyword>
<proteinExistence type="inferred from homology"/>
<feature type="transmembrane region" description="Helical" evidence="7">
    <location>
        <begin position="21"/>
        <end position="42"/>
    </location>
</feature>
<feature type="transmembrane region" description="Helical" evidence="7">
    <location>
        <begin position="369"/>
        <end position="395"/>
    </location>
</feature>
<feature type="transmembrane region" description="Helical" evidence="7">
    <location>
        <begin position="236"/>
        <end position="256"/>
    </location>
</feature>
<dbReference type="Proteomes" id="UP001595843">
    <property type="component" value="Unassembled WGS sequence"/>
</dbReference>
<keyword evidence="6 7" id="KW-0472">Membrane</keyword>
<comment type="similarity">
    <text evidence="2">Belongs to the nucleobase:cation symporter-2 (NCS2) (TC 2.A.40) family. Azg-like subfamily.</text>
</comment>
<feature type="transmembrane region" description="Helical" evidence="7">
    <location>
        <begin position="77"/>
        <end position="97"/>
    </location>
</feature>